<sequence>MPKQSNKQKSGGNIAKNVSDLMVPFGLILAKDSLEKFINKQKTTTTKKSSNKVSLSGGSGCSAFAETVEGYTRPSKTTYASVGGGAKRSGKPASVKNKKA</sequence>
<dbReference type="AlphaFoldDB" id="A0A6C0CRY9"/>
<accession>A0A6C0CRY9</accession>
<name>A0A6C0CRY9_9ZZZZ</name>
<organism evidence="2">
    <name type="scientific">viral metagenome</name>
    <dbReference type="NCBI Taxonomy" id="1070528"/>
    <lineage>
        <taxon>unclassified sequences</taxon>
        <taxon>metagenomes</taxon>
        <taxon>organismal metagenomes</taxon>
    </lineage>
</organism>
<proteinExistence type="predicted"/>
<evidence type="ECO:0000256" key="1">
    <source>
        <dbReference type="SAM" id="MobiDB-lite"/>
    </source>
</evidence>
<reference evidence="2" key="1">
    <citation type="journal article" date="2020" name="Nature">
        <title>Giant virus diversity and host interactions through global metagenomics.</title>
        <authorList>
            <person name="Schulz F."/>
            <person name="Roux S."/>
            <person name="Paez-Espino D."/>
            <person name="Jungbluth S."/>
            <person name="Walsh D.A."/>
            <person name="Denef V.J."/>
            <person name="McMahon K.D."/>
            <person name="Konstantinidis K.T."/>
            <person name="Eloe-Fadrosh E.A."/>
            <person name="Kyrpides N.C."/>
            <person name="Woyke T."/>
        </authorList>
    </citation>
    <scope>NUCLEOTIDE SEQUENCE</scope>
    <source>
        <strain evidence="2">GVMAG-M-3300021964-36</strain>
    </source>
</reference>
<feature type="region of interest" description="Disordered" evidence="1">
    <location>
        <begin position="77"/>
        <end position="100"/>
    </location>
</feature>
<protein>
    <submittedName>
        <fullName evidence="2">Uncharacterized protein</fullName>
    </submittedName>
</protein>
<dbReference type="EMBL" id="MN739483">
    <property type="protein sequence ID" value="QHT07606.1"/>
    <property type="molecule type" value="Genomic_DNA"/>
</dbReference>
<evidence type="ECO:0000313" key="2">
    <source>
        <dbReference type="EMBL" id="QHT07606.1"/>
    </source>
</evidence>